<sequence length="522" mass="59861">MKQTYEKKYVSKIPQEYYPQESEAQYEALKGSAQLKEFAEYRQEMKDHPYMPSYHFWAPNGKINDPNGLCYWNGNYHLFYQAYPPNDPRQHWGHTVSSDMVHWKDLPLAIYPDIEYAVFSGSSLVENDRVIAMYHGRGIGNMIATSHDPMLLNWEKNEHCPVIPLTPNSSDGRPYRVFDPFIWKEDEGYYALSGCYYGEEEARHTGYNNKMVEHLFFSQDLSRWTYMGELTEDGFPQLELGNDGACPYFWPIGTEGKYLLFHFSHRTGPHCLLGTYDKILHKFYPEKHMRFNFGPIGCSSYQAPCTTPDGKGGLYLIYNTTDANLTLTRQGCMTVMHHVIVNKKGYLNIEPVEALNSLHTSHFSCHSLNLAAFRETILDVNGNALDIHLTLDLTSARGLTLRVLRSPDGMEHTDITVNRSRMRRGDSIVSEYYLIADTTRSSLSPDAEGRNPEVMNIPDVEESHLDLRILVDRCMVEIFANGRITMMQMMYPSKDSTQVSLEALGGNITINSLDIWNMASIY</sequence>
<evidence type="ECO:0000256" key="4">
    <source>
        <dbReference type="ARBA" id="ARBA00023295"/>
    </source>
</evidence>
<dbReference type="Pfam" id="PF08244">
    <property type="entry name" value="Glyco_hydro_32C"/>
    <property type="match status" value="1"/>
</dbReference>
<evidence type="ECO:0000259" key="7">
    <source>
        <dbReference type="Pfam" id="PF08244"/>
    </source>
</evidence>
<keyword evidence="4 5" id="KW-0326">Glycosidase</keyword>
<evidence type="ECO:0000259" key="6">
    <source>
        <dbReference type="Pfam" id="PF00251"/>
    </source>
</evidence>
<evidence type="ECO:0000256" key="3">
    <source>
        <dbReference type="ARBA" id="ARBA00022801"/>
    </source>
</evidence>
<evidence type="ECO:0000256" key="1">
    <source>
        <dbReference type="ARBA" id="ARBA00009902"/>
    </source>
</evidence>
<reference evidence="8" key="1">
    <citation type="journal article" date="2021" name="Gut Microbes">
        <title>A synthetic consortium of 100 gut commensals modulates the composition and function in a colon model of the microbiome of elderly subjects.</title>
        <authorList>
            <person name="Perez M."/>
            <person name="Ntemiri A."/>
            <person name="Tan H."/>
            <person name="Harris H.M.B."/>
            <person name="Roager H.M."/>
            <person name="Ribiere C."/>
            <person name="O'Toole P.W."/>
        </authorList>
    </citation>
    <scope>NUCLEOTIDE SEQUENCE</scope>
    <source>
        <strain evidence="8">MCC335</strain>
    </source>
</reference>
<organism evidence="8 9">
    <name type="scientific">Enterocloster citroniae</name>
    <dbReference type="NCBI Taxonomy" id="358743"/>
    <lineage>
        <taxon>Bacteria</taxon>
        <taxon>Bacillati</taxon>
        <taxon>Bacillota</taxon>
        <taxon>Clostridia</taxon>
        <taxon>Lachnospirales</taxon>
        <taxon>Lachnospiraceae</taxon>
        <taxon>Enterocloster</taxon>
    </lineage>
</organism>
<dbReference type="InterPro" id="IPR013320">
    <property type="entry name" value="ConA-like_dom_sf"/>
</dbReference>
<dbReference type="PANTHER" id="PTHR43101:SF1">
    <property type="entry name" value="BETA-FRUCTOSIDASE"/>
    <property type="match status" value="1"/>
</dbReference>
<dbReference type="InterPro" id="IPR013148">
    <property type="entry name" value="Glyco_hydro_32_N"/>
</dbReference>
<dbReference type="EMBL" id="WQPS01000034">
    <property type="protein sequence ID" value="MBT9811855.1"/>
    <property type="molecule type" value="Genomic_DNA"/>
</dbReference>
<evidence type="ECO:0000313" key="8">
    <source>
        <dbReference type="EMBL" id="MBT9811855.1"/>
    </source>
</evidence>
<feature type="domain" description="Glycosyl hydrolase family 32 N-terminal" evidence="6">
    <location>
        <begin position="55"/>
        <end position="256"/>
    </location>
</feature>
<feature type="domain" description="Glycosyl hydrolase family 32 C-terminal" evidence="7">
    <location>
        <begin position="377"/>
        <end position="517"/>
    </location>
</feature>
<dbReference type="CDD" id="cd08996">
    <property type="entry name" value="GH32_FFase"/>
    <property type="match status" value="1"/>
</dbReference>
<dbReference type="SUPFAM" id="SSF75005">
    <property type="entry name" value="Arabinanase/levansucrase/invertase"/>
    <property type="match status" value="1"/>
</dbReference>
<dbReference type="GO" id="GO:0005975">
    <property type="term" value="P:carbohydrate metabolic process"/>
    <property type="evidence" value="ECO:0007669"/>
    <property type="project" value="InterPro"/>
</dbReference>
<dbReference type="SUPFAM" id="SSF49899">
    <property type="entry name" value="Concanavalin A-like lectins/glucanases"/>
    <property type="match status" value="1"/>
</dbReference>
<evidence type="ECO:0000256" key="2">
    <source>
        <dbReference type="ARBA" id="ARBA00012758"/>
    </source>
</evidence>
<name>A0AA41K7V7_9FIRM</name>
<dbReference type="Gene3D" id="2.60.120.560">
    <property type="entry name" value="Exo-inulinase, domain 1"/>
    <property type="match status" value="1"/>
</dbReference>
<proteinExistence type="inferred from homology"/>
<dbReference type="RefSeq" id="WP_007858660.1">
    <property type="nucleotide sequence ID" value="NZ_CABJDD010000002.1"/>
</dbReference>
<dbReference type="InterPro" id="IPR051214">
    <property type="entry name" value="GH32_Enzymes"/>
</dbReference>
<evidence type="ECO:0000256" key="5">
    <source>
        <dbReference type="RuleBase" id="RU362110"/>
    </source>
</evidence>
<dbReference type="Proteomes" id="UP000708338">
    <property type="component" value="Unassembled WGS sequence"/>
</dbReference>
<dbReference type="InterPro" id="IPR001362">
    <property type="entry name" value="Glyco_hydro_32"/>
</dbReference>
<dbReference type="Gene3D" id="2.115.10.20">
    <property type="entry name" value="Glycosyl hydrolase domain, family 43"/>
    <property type="match status" value="1"/>
</dbReference>
<dbReference type="SMART" id="SM00640">
    <property type="entry name" value="Glyco_32"/>
    <property type="match status" value="1"/>
</dbReference>
<dbReference type="EC" id="3.2.1.26" evidence="2"/>
<dbReference type="AlphaFoldDB" id="A0AA41K7V7"/>
<evidence type="ECO:0000313" key="9">
    <source>
        <dbReference type="Proteomes" id="UP000708338"/>
    </source>
</evidence>
<protein>
    <recommendedName>
        <fullName evidence="2">beta-fructofuranosidase</fullName>
        <ecNumber evidence="2">3.2.1.26</ecNumber>
    </recommendedName>
</protein>
<dbReference type="Pfam" id="PF00251">
    <property type="entry name" value="Glyco_hydro_32N"/>
    <property type="match status" value="1"/>
</dbReference>
<dbReference type="InterPro" id="IPR013189">
    <property type="entry name" value="Glyco_hydro_32_C"/>
</dbReference>
<dbReference type="PANTHER" id="PTHR43101">
    <property type="entry name" value="BETA-FRUCTOSIDASE"/>
    <property type="match status" value="1"/>
</dbReference>
<dbReference type="InterPro" id="IPR023296">
    <property type="entry name" value="Glyco_hydro_beta-prop_sf"/>
</dbReference>
<accession>A0AA41K7V7</accession>
<gene>
    <name evidence="8" type="ORF">GPL26_19745</name>
</gene>
<keyword evidence="3 5" id="KW-0378">Hydrolase</keyword>
<comment type="caution">
    <text evidence="8">The sequence shown here is derived from an EMBL/GenBank/DDBJ whole genome shotgun (WGS) entry which is preliminary data.</text>
</comment>
<dbReference type="GO" id="GO:0004564">
    <property type="term" value="F:beta-fructofuranosidase activity"/>
    <property type="evidence" value="ECO:0007669"/>
    <property type="project" value="UniProtKB-EC"/>
</dbReference>
<comment type="similarity">
    <text evidence="1 5">Belongs to the glycosyl hydrolase 32 family.</text>
</comment>